<proteinExistence type="predicted"/>
<accession>A0A6C2U107</accession>
<dbReference type="RefSeq" id="WP_136079175.1">
    <property type="nucleotide sequence ID" value="NZ_CAAHFG010000001.1"/>
</dbReference>
<dbReference type="EMBL" id="CAAHFG010000001">
    <property type="protein sequence ID" value="VGO13622.1"/>
    <property type="molecule type" value="Genomic_DNA"/>
</dbReference>
<name>A0A6C2U107_PONDE</name>
<gene>
    <name evidence="1" type="ORF">PDESU_02179</name>
</gene>
<dbReference type="AlphaFoldDB" id="A0A6C2U107"/>
<dbReference type="Proteomes" id="UP000366872">
    <property type="component" value="Unassembled WGS sequence"/>
</dbReference>
<sequence>MMKFTPILMFAMSMAALGHVESDQAYRVVPHRIVVKHPGIDANKPRPHSLSQALDERGYPVGYSMEVDSVVCLDGLCKVVRVMMDWDALGGFRGYFVADGSVLEKALVPDRNAATKKMAWTGLPGGIPSERDQAWAAFTEEDHAKLHRILRDRSSVLRTQRISELTGYRDKSRVDGMSGATPLTLREAVVEGAALSSYHLWHWANGGVGEAAMELTHQNCSAELLESFLARDDPRFILFALEHLQRHQLFAPSFVSQVIDVMSGGDQVHIDAGLAYLRSALPDSDAFYEKLARLFKQSDGETRIYLLGLLGAELTISGAQLDKFSEGLTETDTYYELHLFLNLIEKHQHVSEPLLMEVSRFLENENFFIARRAYWYLEKQSLNEQMAETLTAFQEKCARENRTLH</sequence>
<reference evidence="1 2" key="1">
    <citation type="submission" date="2019-04" db="EMBL/GenBank/DDBJ databases">
        <authorList>
            <person name="Van Vliet M D."/>
        </authorList>
    </citation>
    <scope>NUCLEOTIDE SEQUENCE [LARGE SCALE GENOMIC DNA]</scope>
    <source>
        <strain evidence="1 2">F1</strain>
    </source>
</reference>
<evidence type="ECO:0000313" key="2">
    <source>
        <dbReference type="Proteomes" id="UP000366872"/>
    </source>
</evidence>
<protein>
    <submittedName>
        <fullName evidence="1">Uncharacterized protein</fullName>
    </submittedName>
</protein>
<keyword evidence="2" id="KW-1185">Reference proteome</keyword>
<evidence type="ECO:0000313" key="1">
    <source>
        <dbReference type="EMBL" id="VGO13622.1"/>
    </source>
</evidence>
<organism evidence="1 2">
    <name type="scientific">Pontiella desulfatans</name>
    <dbReference type="NCBI Taxonomy" id="2750659"/>
    <lineage>
        <taxon>Bacteria</taxon>
        <taxon>Pseudomonadati</taxon>
        <taxon>Kiritimatiellota</taxon>
        <taxon>Kiritimatiellia</taxon>
        <taxon>Kiritimatiellales</taxon>
        <taxon>Pontiellaceae</taxon>
        <taxon>Pontiella</taxon>
    </lineage>
</organism>